<dbReference type="GO" id="GO:0008477">
    <property type="term" value="F:purine nucleosidase activity"/>
    <property type="evidence" value="ECO:0007669"/>
    <property type="project" value="TreeGrafter"/>
</dbReference>
<dbReference type="GeneID" id="18870868"/>
<name>G3AKV4_SPAPN</name>
<dbReference type="SUPFAM" id="SSF53590">
    <property type="entry name" value="Nucleoside hydrolase"/>
    <property type="match status" value="1"/>
</dbReference>
<gene>
    <name evidence="5" type="ORF">SPAPADRAFT_150506</name>
</gene>
<evidence type="ECO:0000259" key="4">
    <source>
        <dbReference type="Pfam" id="PF01156"/>
    </source>
</evidence>
<dbReference type="InterPro" id="IPR036452">
    <property type="entry name" value="Ribo_hydro-like"/>
</dbReference>
<dbReference type="GO" id="GO:0005829">
    <property type="term" value="C:cytosol"/>
    <property type="evidence" value="ECO:0007669"/>
    <property type="project" value="TreeGrafter"/>
</dbReference>
<dbReference type="FunCoup" id="G3AKV4">
    <property type="interactions" value="199"/>
</dbReference>
<comment type="similarity">
    <text evidence="1">Belongs to the IUNH family.</text>
</comment>
<keyword evidence="6" id="KW-1185">Reference proteome</keyword>
<dbReference type="RefSeq" id="XP_007374512.1">
    <property type="nucleotide sequence ID" value="XM_007374450.1"/>
</dbReference>
<dbReference type="GO" id="GO:0034355">
    <property type="term" value="P:NAD+ biosynthetic process via the salvage pathway"/>
    <property type="evidence" value="ECO:0007669"/>
    <property type="project" value="EnsemblFungi"/>
</dbReference>
<reference evidence="5 6" key="1">
    <citation type="journal article" date="2011" name="Proc. Natl. Acad. Sci. U.S.A.">
        <title>Comparative genomics of xylose-fermenting fungi for enhanced biofuel production.</title>
        <authorList>
            <person name="Wohlbach D.J."/>
            <person name="Kuo A."/>
            <person name="Sato T.K."/>
            <person name="Potts K.M."/>
            <person name="Salamov A.A."/>
            <person name="LaButti K.M."/>
            <person name="Sun H."/>
            <person name="Clum A."/>
            <person name="Pangilinan J.L."/>
            <person name="Lindquist E.A."/>
            <person name="Lucas S."/>
            <person name="Lapidus A."/>
            <person name="Jin M."/>
            <person name="Gunawan C."/>
            <person name="Balan V."/>
            <person name="Dale B.E."/>
            <person name="Jeffries T.W."/>
            <person name="Zinkel R."/>
            <person name="Barry K.W."/>
            <person name="Grigoriev I.V."/>
            <person name="Gasch A.P."/>
        </authorList>
    </citation>
    <scope>NUCLEOTIDE SEQUENCE [LARGE SCALE GENOMIC DNA]</scope>
    <source>
        <strain evidence="6">NRRL Y-27907 / 11-Y1</strain>
    </source>
</reference>
<dbReference type="PANTHER" id="PTHR12304">
    <property type="entry name" value="INOSINE-URIDINE PREFERRING NUCLEOSIDE HYDROLASE"/>
    <property type="match status" value="1"/>
</dbReference>
<dbReference type="GO" id="GO:0008655">
    <property type="term" value="P:pyrimidine-containing compound salvage"/>
    <property type="evidence" value="ECO:0007669"/>
    <property type="project" value="EnsemblFungi"/>
</dbReference>
<dbReference type="OrthoDB" id="432381at2759"/>
<dbReference type="Pfam" id="PF01156">
    <property type="entry name" value="IU_nuc_hydro"/>
    <property type="match status" value="1"/>
</dbReference>
<dbReference type="KEGG" id="spaa:SPAPADRAFT_150506"/>
<evidence type="ECO:0000256" key="1">
    <source>
        <dbReference type="ARBA" id="ARBA00009176"/>
    </source>
</evidence>
<dbReference type="AlphaFoldDB" id="G3AKV4"/>
<dbReference type="GO" id="GO:0006152">
    <property type="term" value="P:purine nucleoside catabolic process"/>
    <property type="evidence" value="ECO:0007669"/>
    <property type="project" value="TreeGrafter"/>
</dbReference>
<dbReference type="GO" id="GO:0070635">
    <property type="term" value="F:nicotinamide riboside hydrolase activity"/>
    <property type="evidence" value="ECO:0007669"/>
    <property type="project" value="EnsemblFungi"/>
</dbReference>
<dbReference type="HOGENOM" id="CLU_036838_2_0_1"/>
<proteinExistence type="inferred from homology"/>
<dbReference type="OMA" id="NVEHIHA"/>
<dbReference type="GO" id="GO:0006216">
    <property type="term" value="P:cytidine catabolic process"/>
    <property type="evidence" value="ECO:0007669"/>
    <property type="project" value="EnsemblFungi"/>
</dbReference>
<evidence type="ECO:0000313" key="6">
    <source>
        <dbReference type="Proteomes" id="UP000000709"/>
    </source>
</evidence>
<dbReference type="eggNOG" id="KOG2938">
    <property type="taxonomic scope" value="Eukaryota"/>
</dbReference>
<evidence type="ECO:0000313" key="5">
    <source>
        <dbReference type="EMBL" id="EGW32997.1"/>
    </source>
</evidence>
<accession>G3AKV4</accession>
<dbReference type="Proteomes" id="UP000000709">
    <property type="component" value="Unassembled WGS sequence"/>
</dbReference>
<dbReference type="EMBL" id="GL996501">
    <property type="protein sequence ID" value="EGW32997.1"/>
    <property type="molecule type" value="Genomic_DNA"/>
</dbReference>
<sequence>MIQITNRPIPVWLDCDPGNDDVFAILLVLFHPRFNLLGISTVHGNAPLEMTTHNTLALLDLLQVYNVKVYEGSKRPLKIPPHYAFGVHGTTGLGGVTLPKKTINKPAKDMYYIEAMRSAICEHQGEICLVSTGTLTNISKLIAKYPEVKDKIRYIAIMGGAFNFGNVTPFAEFNIHTDPHAASSVIAEFGDKVILTPLNLTHTAVATEWVRKQIYNDVEGDNRRCSEIRKFFHDILMFYGQAYRENFGMTEGPPLHDPLALYSLLPFVDDAFEEYGYKYVQQPIKVVLDGEHQGETVVSKENTPGVYVGSEVDTKKFWQSVLVALKNAEVHIEV</sequence>
<evidence type="ECO:0000256" key="2">
    <source>
        <dbReference type="ARBA" id="ARBA00022801"/>
    </source>
</evidence>
<dbReference type="InterPro" id="IPR023186">
    <property type="entry name" value="IUNH"/>
</dbReference>
<dbReference type="GO" id="GO:0019358">
    <property type="term" value="P:nicotinate nucleotide salvage"/>
    <property type="evidence" value="ECO:0007669"/>
    <property type="project" value="EnsemblFungi"/>
</dbReference>
<evidence type="ECO:0000256" key="3">
    <source>
        <dbReference type="ARBA" id="ARBA00023295"/>
    </source>
</evidence>
<dbReference type="GO" id="GO:0006218">
    <property type="term" value="P:uridine catabolic process"/>
    <property type="evidence" value="ECO:0007669"/>
    <property type="project" value="EnsemblFungi"/>
</dbReference>
<dbReference type="CDD" id="cd02651">
    <property type="entry name" value="nuc_hydro_IU_UC_XIUA"/>
    <property type="match status" value="1"/>
</dbReference>
<dbReference type="GO" id="GO:0045437">
    <property type="term" value="F:uridine nucleosidase activity"/>
    <property type="evidence" value="ECO:0007669"/>
    <property type="project" value="EnsemblFungi"/>
</dbReference>
<dbReference type="Gene3D" id="3.90.245.10">
    <property type="entry name" value="Ribonucleoside hydrolase-like"/>
    <property type="match status" value="1"/>
</dbReference>
<protein>
    <recommendedName>
        <fullName evidence="4">Inosine/uridine-preferring nucleoside hydrolase domain-containing protein</fullName>
    </recommendedName>
</protein>
<dbReference type="STRING" id="619300.G3AKV4"/>
<feature type="domain" description="Inosine/uridine-preferring nucleoside hydrolase" evidence="4">
    <location>
        <begin position="11"/>
        <end position="319"/>
    </location>
</feature>
<dbReference type="GO" id="GO:0070636">
    <property type="term" value="F:nicotinic acid riboside hydrolase activity"/>
    <property type="evidence" value="ECO:0007669"/>
    <property type="project" value="EnsemblFungi"/>
</dbReference>
<dbReference type="InterPro" id="IPR001910">
    <property type="entry name" value="Inosine/uridine_hydrolase_dom"/>
</dbReference>
<keyword evidence="2" id="KW-0378">Hydrolase</keyword>
<dbReference type="PANTHER" id="PTHR12304:SF4">
    <property type="entry name" value="URIDINE NUCLEOSIDASE"/>
    <property type="match status" value="1"/>
</dbReference>
<keyword evidence="3" id="KW-0326">Glycosidase</keyword>
<organism evidence="6">
    <name type="scientific">Spathaspora passalidarum (strain NRRL Y-27907 / 11-Y1)</name>
    <dbReference type="NCBI Taxonomy" id="619300"/>
    <lineage>
        <taxon>Eukaryota</taxon>
        <taxon>Fungi</taxon>
        <taxon>Dikarya</taxon>
        <taxon>Ascomycota</taxon>
        <taxon>Saccharomycotina</taxon>
        <taxon>Pichiomycetes</taxon>
        <taxon>Debaryomycetaceae</taxon>
        <taxon>Spathaspora</taxon>
    </lineage>
</organism>
<dbReference type="InParanoid" id="G3AKV4"/>